<keyword evidence="9" id="KW-1185">Reference proteome</keyword>
<dbReference type="AlphaFoldDB" id="A0A448WC33"/>
<evidence type="ECO:0000256" key="6">
    <source>
        <dbReference type="SAM" id="Phobius"/>
    </source>
</evidence>
<dbReference type="GO" id="GO:0006511">
    <property type="term" value="P:ubiquitin-dependent protein catabolic process"/>
    <property type="evidence" value="ECO:0007669"/>
    <property type="project" value="TreeGrafter"/>
</dbReference>
<comment type="caution">
    <text evidence="5">Lacks conserved residue(s) required for the propagation of feature annotation.</text>
</comment>
<dbReference type="PANTHER" id="PTHR45700">
    <property type="entry name" value="UBIQUITIN-PROTEIN LIGASE E3C"/>
    <property type="match status" value="1"/>
</dbReference>
<evidence type="ECO:0000256" key="1">
    <source>
        <dbReference type="ARBA" id="ARBA00000885"/>
    </source>
</evidence>
<dbReference type="OrthoDB" id="8068875at2759"/>
<organism evidence="8 9">
    <name type="scientific">Protopolystoma xenopodis</name>
    <dbReference type="NCBI Taxonomy" id="117903"/>
    <lineage>
        <taxon>Eukaryota</taxon>
        <taxon>Metazoa</taxon>
        <taxon>Spiralia</taxon>
        <taxon>Lophotrochozoa</taxon>
        <taxon>Platyhelminthes</taxon>
        <taxon>Monogenea</taxon>
        <taxon>Polyopisthocotylea</taxon>
        <taxon>Polystomatidea</taxon>
        <taxon>Polystomatidae</taxon>
        <taxon>Protopolystoma</taxon>
    </lineage>
</organism>
<dbReference type="Proteomes" id="UP000784294">
    <property type="component" value="Unassembled WGS sequence"/>
</dbReference>
<evidence type="ECO:0000313" key="9">
    <source>
        <dbReference type="Proteomes" id="UP000784294"/>
    </source>
</evidence>
<dbReference type="Gene3D" id="3.30.2160.10">
    <property type="entry name" value="Hect, E3 ligase catalytic domain"/>
    <property type="match status" value="1"/>
</dbReference>
<dbReference type="InterPro" id="IPR000569">
    <property type="entry name" value="HECT_dom"/>
</dbReference>
<dbReference type="SUPFAM" id="SSF56204">
    <property type="entry name" value="Hect, E3 ligase catalytic domain"/>
    <property type="match status" value="1"/>
</dbReference>
<dbReference type="EMBL" id="CAAALY010003255">
    <property type="protein sequence ID" value="VEL08143.1"/>
    <property type="molecule type" value="Genomic_DNA"/>
</dbReference>
<keyword evidence="6" id="KW-1133">Transmembrane helix</keyword>
<keyword evidence="4 5" id="KW-0833">Ubl conjugation pathway</keyword>
<feature type="domain" description="HECT" evidence="7">
    <location>
        <begin position="1"/>
        <end position="195"/>
    </location>
</feature>
<evidence type="ECO:0000313" key="8">
    <source>
        <dbReference type="EMBL" id="VEL08143.1"/>
    </source>
</evidence>
<dbReference type="GO" id="GO:0061630">
    <property type="term" value="F:ubiquitin protein ligase activity"/>
    <property type="evidence" value="ECO:0007669"/>
    <property type="project" value="UniProtKB-EC"/>
</dbReference>
<evidence type="ECO:0000256" key="2">
    <source>
        <dbReference type="ARBA" id="ARBA00012485"/>
    </source>
</evidence>
<accession>A0A448WC33</accession>
<evidence type="ECO:0000256" key="3">
    <source>
        <dbReference type="ARBA" id="ARBA00022679"/>
    </source>
</evidence>
<keyword evidence="3" id="KW-0808">Transferase</keyword>
<protein>
    <recommendedName>
        <fullName evidence="2">HECT-type E3 ubiquitin transferase</fullName>
        <ecNumber evidence="2">2.3.2.26</ecNumber>
    </recommendedName>
</protein>
<evidence type="ECO:0000259" key="7">
    <source>
        <dbReference type="PROSITE" id="PS50237"/>
    </source>
</evidence>
<comment type="catalytic activity">
    <reaction evidence="1">
        <text>S-ubiquitinyl-[E2 ubiquitin-conjugating enzyme]-L-cysteine + [acceptor protein]-L-lysine = [E2 ubiquitin-conjugating enzyme]-L-cysteine + N(6)-ubiquitinyl-[acceptor protein]-L-lysine.</text>
        <dbReference type="EC" id="2.3.2.26"/>
    </reaction>
</comment>
<gene>
    <name evidence="8" type="ORF">PXEA_LOCUS1583</name>
</gene>
<dbReference type="PANTHER" id="PTHR45700:SF3">
    <property type="entry name" value="UBIQUITIN-PROTEIN LIGASE E3B"/>
    <property type="match status" value="1"/>
</dbReference>
<reference evidence="8" key="1">
    <citation type="submission" date="2018-11" db="EMBL/GenBank/DDBJ databases">
        <authorList>
            <consortium name="Pathogen Informatics"/>
        </authorList>
    </citation>
    <scope>NUCLEOTIDE SEQUENCE</scope>
</reference>
<dbReference type="Pfam" id="PF00632">
    <property type="entry name" value="HECT"/>
    <property type="match status" value="2"/>
</dbReference>
<dbReference type="InterPro" id="IPR044611">
    <property type="entry name" value="E3A/B/C-like"/>
</dbReference>
<dbReference type="InterPro" id="IPR035983">
    <property type="entry name" value="Hect_E3_ubiquitin_ligase"/>
</dbReference>
<dbReference type="GO" id="GO:0000209">
    <property type="term" value="P:protein polyubiquitination"/>
    <property type="evidence" value="ECO:0007669"/>
    <property type="project" value="InterPro"/>
</dbReference>
<evidence type="ECO:0000256" key="4">
    <source>
        <dbReference type="ARBA" id="ARBA00022786"/>
    </source>
</evidence>
<sequence length="202" mass="23958">MEETLRRVFDPSLNLFRVTSDQRLYPSPTSHLQESHLQLFEFLGKMLAKAIYEHHTGDISDLELTYSYDEDCLGQTVVHDLSPGGRYITITNDLKYDVHLIIYLIFIIRFYISIYTSWSYHSDHYFYLSNHLFRISYVHRVAHFRMYKQIRSQTSAFIRGFYSILNPNWLAMFSPPELQKLVSGDSVSIDIDDLRLVWTLER</sequence>
<dbReference type="PROSITE" id="PS50237">
    <property type="entry name" value="HECT"/>
    <property type="match status" value="1"/>
</dbReference>
<dbReference type="EC" id="2.3.2.26" evidence="2"/>
<name>A0A448WC33_9PLAT</name>
<dbReference type="Gene3D" id="3.90.1750.10">
    <property type="entry name" value="Hect, E3 ligase catalytic domains"/>
    <property type="match status" value="2"/>
</dbReference>
<comment type="caution">
    <text evidence="8">The sequence shown here is derived from an EMBL/GenBank/DDBJ whole genome shotgun (WGS) entry which is preliminary data.</text>
</comment>
<evidence type="ECO:0000256" key="5">
    <source>
        <dbReference type="PROSITE-ProRule" id="PRU00104"/>
    </source>
</evidence>
<keyword evidence="6" id="KW-0472">Membrane</keyword>
<feature type="transmembrane region" description="Helical" evidence="6">
    <location>
        <begin position="100"/>
        <end position="118"/>
    </location>
</feature>
<proteinExistence type="predicted"/>
<keyword evidence="6" id="KW-0812">Transmembrane</keyword>